<evidence type="ECO:0000313" key="1">
    <source>
        <dbReference type="EMBL" id="KAJ3486451.1"/>
    </source>
</evidence>
<accession>A0ACC1QP97</accession>
<keyword evidence="2" id="KW-1185">Reference proteome</keyword>
<comment type="caution">
    <text evidence="1">The sequence shown here is derived from an EMBL/GenBank/DDBJ whole genome shotgun (WGS) entry which is preliminary data.</text>
</comment>
<proteinExistence type="predicted"/>
<name>A0ACC1QP97_9HYPO</name>
<protein>
    <submittedName>
        <fullName evidence="1">Uncharacterized protein</fullName>
    </submittedName>
</protein>
<reference evidence="1" key="1">
    <citation type="submission" date="2022-07" db="EMBL/GenBank/DDBJ databases">
        <title>Genome Sequence of Lecanicillium saksenae.</title>
        <authorList>
            <person name="Buettner E."/>
        </authorList>
    </citation>
    <scope>NUCLEOTIDE SEQUENCE</scope>
    <source>
        <strain evidence="1">VT-O1</strain>
    </source>
</reference>
<organism evidence="1 2">
    <name type="scientific">Lecanicillium saksenae</name>
    <dbReference type="NCBI Taxonomy" id="468837"/>
    <lineage>
        <taxon>Eukaryota</taxon>
        <taxon>Fungi</taxon>
        <taxon>Dikarya</taxon>
        <taxon>Ascomycota</taxon>
        <taxon>Pezizomycotina</taxon>
        <taxon>Sordariomycetes</taxon>
        <taxon>Hypocreomycetidae</taxon>
        <taxon>Hypocreales</taxon>
        <taxon>Cordycipitaceae</taxon>
        <taxon>Lecanicillium</taxon>
    </lineage>
</organism>
<dbReference type="EMBL" id="JANAKD010000900">
    <property type="protein sequence ID" value="KAJ3486451.1"/>
    <property type="molecule type" value="Genomic_DNA"/>
</dbReference>
<sequence length="261" mass="30282">MPRDSNQTQRQQKERAAMERQESFDRFQQLPPEIRHHVWREALCKWAVWYTSHPHVNLQAHGLRIRMNPVGSAPYQAGLVCKESRYLMKGLYQKLLACGGSSASDSTPVYWLIPELTIVYLGCTSRATDFLEIFHAHQSLPLRHLVLHWSDLVDVTRFSHSLVCKCPDLQTFTLHAADRRTTPDMCRCDSPLSRHLADWYMTIAAWEAKELPYKEHPESEMLHWSVGEYFGDREEDVEGPRLHFLPYELQAPKPLQGDVGM</sequence>
<gene>
    <name evidence="1" type="ORF">NLG97_g6614</name>
</gene>
<evidence type="ECO:0000313" key="2">
    <source>
        <dbReference type="Proteomes" id="UP001148737"/>
    </source>
</evidence>
<dbReference type="Proteomes" id="UP001148737">
    <property type="component" value="Unassembled WGS sequence"/>
</dbReference>